<dbReference type="EMBL" id="VSWD01000006">
    <property type="protein sequence ID" value="KAK3099146.1"/>
    <property type="molecule type" value="Genomic_DNA"/>
</dbReference>
<dbReference type="InterPro" id="IPR031366">
    <property type="entry name" value="DUF4663"/>
</dbReference>
<comment type="caution">
    <text evidence="1">The sequence shown here is derived from an EMBL/GenBank/DDBJ whole genome shotgun (WGS) entry which is preliminary data.</text>
</comment>
<dbReference type="AlphaFoldDB" id="A0AA88Y5T4"/>
<dbReference type="Proteomes" id="UP001186944">
    <property type="component" value="Unassembled WGS sequence"/>
</dbReference>
<sequence length="257" mass="29621">MESHLFKALVVADCKECWPLVKDVVGRQLLGENVAMVPYLEDAKRYDLGAVILKEKLSRAEKMKYKIPGAIQVGWIEDFVTNEVVPGAIETSKQWHHEAENLNKNYYFEEADQKKSDKKHIRVEVLGCEKYVQRSPPREGSLVVDLKSKGFENLSKFFYVWAVYYISGMRMQVTINNKSDSITIDRKIPIGFQMKRYLLQQNGLLGTVKDVQTAKWQVKWIRGCKFRNPMSALPPVPLKFTVDTDVQRTSTDAQRND</sequence>
<proteinExistence type="predicted"/>
<organism evidence="1 2">
    <name type="scientific">Pinctada imbricata</name>
    <name type="common">Atlantic pearl-oyster</name>
    <name type="synonym">Pinctada martensii</name>
    <dbReference type="NCBI Taxonomy" id="66713"/>
    <lineage>
        <taxon>Eukaryota</taxon>
        <taxon>Metazoa</taxon>
        <taxon>Spiralia</taxon>
        <taxon>Lophotrochozoa</taxon>
        <taxon>Mollusca</taxon>
        <taxon>Bivalvia</taxon>
        <taxon>Autobranchia</taxon>
        <taxon>Pteriomorphia</taxon>
        <taxon>Pterioida</taxon>
        <taxon>Pterioidea</taxon>
        <taxon>Pteriidae</taxon>
        <taxon>Pinctada</taxon>
    </lineage>
</organism>
<name>A0AA88Y5T4_PINIB</name>
<dbReference type="PANTHER" id="PTHR36872">
    <property type="entry name" value="GENE 5901-RELATED"/>
    <property type="match status" value="1"/>
</dbReference>
<accession>A0AA88Y5T4</accession>
<evidence type="ECO:0000313" key="2">
    <source>
        <dbReference type="Proteomes" id="UP001186944"/>
    </source>
</evidence>
<gene>
    <name evidence="1" type="ORF">FSP39_000132</name>
</gene>
<reference evidence="1" key="1">
    <citation type="submission" date="2019-08" db="EMBL/GenBank/DDBJ databases">
        <title>The improved chromosome-level genome for the pearl oyster Pinctada fucata martensii using PacBio sequencing and Hi-C.</title>
        <authorList>
            <person name="Zheng Z."/>
        </authorList>
    </citation>
    <scope>NUCLEOTIDE SEQUENCE</scope>
    <source>
        <strain evidence="1">ZZ-2019</strain>
        <tissue evidence="1">Adductor muscle</tissue>
    </source>
</reference>
<protein>
    <submittedName>
        <fullName evidence="1">Uncharacterized protein</fullName>
    </submittedName>
</protein>
<keyword evidence="2" id="KW-1185">Reference proteome</keyword>
<dbReference type="PANTHER" id="PTHR36872:SF1">
    <property type="entry name" value="GENE 5901-RELATED"/>
    <property type="match status" value="1"/>
</dbReference>
<evidence type="ECO:0000313" key="1">
    <source>
        <dbReference type="EMBL" id="KAK3099146.1"/>
    </source>
</evidence>
<dbReference type="Pfam" id="PF15668">
    <property type="entry name" value="DUF4663"/>
    <property type="match status" value="1"/>
</dbReference>